<evidence type="ECO:0000313" key="7">
    <source>
        <dbReference type="EMBL" id="ACO51829.1"/>
    </source>
</evidence>
<evidence type="ECO:0000256" key="5">
    <source>
        <dbReference type="SAM" id="MobiDB-lite"/>
    </source>
</evidence>
<dbReference type="AlphaFoldDB" id="C1C4B9"/>
<keyword evidence="3 6" id="KW-1133">Transmembrane helix</keyword>
<dbReference type="Gene3D" id="1.20.140.150">
    <property type="match status" value="1"/>
</dbReference>
<sequence>MSYAKLLGLTFSCVSFVMNIIALVGTYWLRDNASKFLHEGIWQQCMNNTCLIINGKEYIDVTRTFILLSSVVLQFVMVTSCLAFFDCPIGRFTASFVSFILNSISAVFLLIALVVYTLEEHLDASSSSARYGWAYFLCWTSVLFSCIAAFAQYRAHRSTPATSYEPMQEGEGEEREESDNLNGQS</sequence>
<reference evidence="7" key="1">
    <citation type="submission" date="2009-04" db="EMBL/GenBank/DDBJ databases">
        <title>Rana catesbeiana ESTs and full-length cDNAs.</title>
        <authorList>
            <person name="Helbing C.C."/>
            <person name="Veldhoen N."/>
            <person name="Leong J."/>
            <person name="Koop B.F."/>
        </authorList>
    </citation>
    <scope>NUCLEOTIDE SEQUENCE</scope>
    <source>
        <tissue evidence="7">Mixed tissue</tissue>
    </source>
</reference>
<keyword evidence="4 6" id="KW-0472">Membrane</keyword>
<proteinExistence type="evidence at transcript level"/>
<feature type="region of interest" description="Disordered" evidence="5">
    <location>
        <begin position="162"/>
        <end position="185"/>
    </location>
</feature>
<evidence type="ECO:0000256" key="4">
    <source>
        <dbReference type="ARBA" id="ARBA00023136"/>
    </source>
</evidence>
<feature type="transmembrane region" description="Helical" evidence="6">
    <location>
        <begin position="130"/>
        <end position="151"/>
    </location>
</feature>
<dbReference type="PANTHER" id="PTHR10671:SF108">
    <property type="entry name" value="CLAUDIN FAMILY PROTEIN-RELATED"/>
    <property type="match status" value="1"/>
</dbReference>
<protein>
    <submittedName>
        <fullName evidence="7">Lens fiber membrane intrinsic protein</fullName>
    </submittedName>
</protein>
<evidence type="ECO:0000256" key="6">
    <source>
        <dbReference type="SAM" id="Phobius"/>
    </source>
</evidence>
<dbReference type="EMBL" id="BT081698">
    <property type="protein sequence ID" value="ACO51829.1"/>
    <property type="molecule type" value="mRNA"/>
</dbReference>
<feature type="transmembrane region" description="Helical" evidence="6">
    <location>
        <begin position="97"/>
        <end position="118"/>
    </location>
</feature>
<evidence type="ECO:0000256" key="3">
    <source>
        <dbReference type="ARBA" id="ARBA00022989"/>
    </source>
</evidence>
<evidence type="ECO:0000256" key="2">
    <source>
        <dbReference type="ARBA" id="ARBA00022692"/>
    </source>
</evidence>
<dbReference type="PANTHER" id="PTHR10671">
    <property type="entry name" value="EPITHELIAL MEMBRANE PROTEIN-RELATED"/>
    <property type="match status" value="1"/>
</dbReference>
<accession>C1C4B9</accession>
<feature type="transmembrane region" description="Helical" evidence="6">
    <location>
        <begin position="7"/>
        <end position="29"/>
    </location>
</feature>
<dbReference type="InterPro" id="IPR004031">
    <property type="entry name" value="PMP22/EMP/MP20/Claudin"/>
</dbReference>
<evidence type="ECO:0000256" key="1">
    <source>
        <dbReference type="ARBA" id="ARBA00004141"/>
    </source>
</evidence>
<feature type="compositionally biased region" description="Acidic residues" evidence="5">
    <location>
        <begin position="168"/>
        <end position="179"/>
    </location>
</feature>
<name>C1C4B9_AQUCT</name>
<feature type="transmembrane region" description="Helical" evidence="6">
    <location>
        <begin position="65"/>
        <end position="85"/>
    </location>
</feature>
<organism evidence="7">
    <name type="scientific">Aquarana catesbeiana</name>
    <name type="common">American bullfrog</name>
    <name type="synonym">Rana catesbeiana</name>
    <dbReference type="NCBI Taxonomy" id="8400"/>
    <lineage>
        <taxon>Eukaryota</taxon>
        <taxon>Metazoa</taxon>
        <taxon>Chordata</taxon>
        <taxon>Craniata</taxon>
        <taxon>Vertebrata</taxon>
        <taxon>Euteleostomi</taxon>
        <taxon>Amphibia</taxon>
        <taxon>Batrachia</taxon>
        <taxon>Anura</taxon>
        <taxon>Neobatrachia</taxon>
        <taxon>Ranoidea</taxon>
        <taxon>Ranidae</taxon>
        <taxon>Aquarana</taxon>
    </lineage>
</organism>
<comment type="subcellular location">
    <subcellularLocation>
        <location evidence="1">Membrane</location>
        <topology evidence="1">Multi-pass membrane protein</topology>
    </subcellularLocation>
</comment>
<keyword evidence="2 6" id="KW-0812">Transmembrane</keyword>
<dbReference type="Pfam" id="PF00822">
    <property type="entry name" value="PMP22_Claudin"/>
    <property type="match status" value="1"/>
</dbReference>
<gene>
    <name evidence="7" type="primary">LMIP</name>
</gene>
<dbReference type="InterPro" id="IPR050579">
    <property type="entry name" value="PMP-22/EMP/MP20-like"/>
</dbReference>
<dbReference type="GO" id="GO:0005886">
    <property type="term" value="C:plasma membrane"/>
    <property type="evidence" value="ECO:0007669"/>
    <property type="project" value="TreeGrafter"/>
</dbReference>